<feature type="transmembrane region" description="Helical" evidence="7">
    <location>
        <begin position="36"/>
        <end position="58"/>
    </location>
</feature>
<evidence type="ECO:0000313" key="9">
    <source>
        <dbReference type="Proteomes" id="UP000635565"/>
    </source>
</evidence>
<feature type="transmembrane region" description="Helical" evidence="7">
    <location>
        <begin position="314"/>
        <end position="345"/>
    </location>
</feature>
<evidence type="ECO:0000256" key="4">
    <source>
        <dbReference type="ARBA" id="ARBA00022989"/>
    </source>
</evidence>
<evidence type="ECO:0000256" key="3">
    <source>
        <dbReference type="ARBA" id="ARBA00022692"/>
    </source>
</evidence>
<dbReference type="InterPro" id="IPR002549">
    <property type="entry name" value="AI-2E-like"/>
</dbReference>
<proteinExistence type="inferred from homology"/>
<name>A0ABQ3VMZ8_9CHLR</name>
<organism evidence="8 9">
    <name type="scientific">Dictyobacter formicarum</name>
    <dbReference type="NCBI Taxonomy" id="2778368"/>
    <lineage>
        <taxon>Bacteria</taxon>
        <taxon>Bacillati</taxon>
        <taxon>Chloroflexota</taxon>
        <taxon>Ktedonobacteria</taxon>
        <taxon>Ktedonobacterales</taxon>
        <taxon>Dictyobacteraceae</taxon>
        <taxon>Dictyobacter</taxon>
    </lineage>
</organism>
<sequence>MDHINWQRTRDILLSIVCLGVIFWAVWILLGQFVEAIVVLLLSMAVAFLLTPIVNFLGKYGVPRLVAAVITYIVVLGAIVGLAYELVFSLVQQINTFSTTISDFAFSLPDTFKVTINSLVKVGIPYSQIQDAIGQIQTQVYGFATSLASNVILIVTNGVSVFLNVLLVTVLSFYLTLDGKRIRDSLISISPKSWLPNVLLFEDALNRVVGNYIRGQLTLALIIGVGTSLICLVSGLGNYALICGVLAFLFETIPMVGPALASITPILLSLLLGEPQLAQRTILIIVLFVIMQAIESNVLGPRIVGHAVGLHPVAAILSLLVGAKLFGVFGALLATPIVAAAWVVVASIYRSARGETADQILARKRAPWSLRRPHIMTRGRREQTKDQLRSRIRVDERLEDESVHDGGMHPDYTPANKADEPASDGAR</sequence>
<accession>A0ABQ3VMZ8</accession>
<dbReference type="EMBL" id="BNJJ01000016">
    <property type="protein sequence ID" value="GHO87202.1"/>
    <property type="molecule type" value="Genomic_DNA"/>
</dbReference>
<keyword evidence="9" id="KW-1185">Reference proteome</keyword>
<feature type="transmembrane region" description="Helical" evidence="7">
    <location>
        <begin position="12"/>
        <end position="30"/>
    </location>
</feature>
<feature type="region of interest" description="Disordered" evidence="6">
    <location>
        <begin position="373"/>
        <end position="427"/>
    </location>
</feature>
<dbReference type="PANTHER" id="PTHR21716">
    <property type="entry name" value="TRANSMEMBRANE PROTEIN"/>
    <property type="match status" value="1"/>
</dbReference>
<evidence type="ECO:0000256" key="7">
    <source>
        <dbReference type="SAM" id="Phobius"/>
    </source>
</evidence>
<evidence type="ECO:0000256" key="5">
    <source>
        <dbReference type="ARBA" id="ARBA00023136"/>
    </source>
</evidence>
<comment type="similarity">
    <text evidence="2">Belongs to the autoinducer-2 exporter (AI-2E) (TC 2.A.86) family.</text>
</comment>
<feature type="transmembrane region" description="Helical" evidence="7">
    <location>
        <begin position="151"/>
        <end position="177"/>
    </location>
</feature>
<evidence type="ECO:0000256" key="6">
    <source>
        <dbReference type="SAM" id="MobiDB-lite"/>
    </source>
</evidence>
<protein>
    <recommendedName>
        <fullName evidence="10">AI-2E family transporter</fullName>
    </recommendedName>
</protein>
<dbReference type="PANTHER" id="PTHR21716:SF62">
    <property type="entry name" value="TRANSPORT PROTEIN YDBI-RELATED"/>
    <property type="match status" value="1"/>
</dbReference>
<comment type="subcellular location">
    <subcellularLocation>
        <location evidence="1">Membrane</location>
        <topology evidence="1">Multi-pass membrane protein</topology>
    </subcellularLocation>
</comment>
<dbReference type="Pfam" id="PF01594">
    <property type="entry name" value="AI-2E_transport"/>
    <property type="match status" value="1"/>
</dbReference>
<evidence type="ECO:0000313" key="8">
    <source>
        <dbReference type="EMBL" id="GHO87202.1"/>
    </source>
</evidence>
<evidence type="ECO:0000256" key="1">
    <source>
        <dbReference type="ARBA" id="ARBA00004141"/>
    </source>
</evidence>
<reference evidence="8 9" key="1">
    <citation type="journal article" date="2021" name="Int. J. Syst. Evol. Microbiol.">
        <title>Reticulibacter mediterranei gen. nov., sp. nov., within the new family Reticulibacteraceae fam. nov., and Ktedonospora formicarum gen. nov., sp. nov., Ktedonobacter robiniae sp. nov., Dictyobacter formicarum sp. nov. and Dictyobacter arantiisoli sp. nov., belonging to the class Ktedonobacteria.</title>
        <authorList>
            <person name="Yabe S."/>
            <person name="Zheng Y."/>
            <person name="Wang C.M."/>
            <person name="Sakai Y."/>
            <person name="Abe K."/>
            <person name="Yokota A."/>
            <person name="Donadio S."/>
            <person name="Cavaletti L."/>
            <person name="Monciardini P."/>
        </authorList>
    </citation>
    <scope>NUCLEOTIDE SEQUENCE [LARGE SCALE GENOMIC DNA]</scope>
    <source>
        <strain evidence="8 9">SOSP1-9</strain>
    </source>
</reference>
<feature type="transmembrane region" description="Helical" evidence="7">
    <location>
        <begin position="217"/>
        <end position="249"/>
    </location>
</feature>
<keyword evidence="4 7" id="KW-1133">Transmembrane helix</keyword>
<dbReference type="RefSeq" id="WP_201364780.1">
    <property type="nucleotide sequence ID" value="NZ_BNJJ01000016.1"/>
</dbReference>
<feature type="transmembrane region" description="Helical" evidence="7">
    <location>
        <begin position="65"/>
        <end position="84"/>
    </location>
</feature>
<keyword evidence="5 7" id="KW-0472">Membrane</keyword>
<feature type="transmembrane region" description="Helical" evidence="7">
    <location>
        <begin position="255"/>
        <end position="272"/>
    </location>
</feature>
<dbReference type="Proteomes" id="UP000635565">
    <property type="component" value="Unassembled WGS sequence"/>
</dbReference>
<evidence type="ECO:0008006" key="10">
    <source>
        <dbReference type="Google" id="ProtNLM"/>
    </source>
</evidence>
<feature type="compositionally biased region" description="Basic and acidic residues" evidence="6">
    <location>
        <begin position="379"/>
        <end position="408"/>
    </location>
</feature>
<gene>
    <name evidence="8" type="ORF">KSZ_52080</name>
</gene>
<evidence type="ECO:0000256" key="2">
    <source>
        <dbReference type="ARBA" id="ARBA00009773"/>
    </source>
</evidence>
<comment type="caution">
    <text evidence="8">The sequence shown here is derived from an EMBL/GenBank/DDBJ whole genome shotgun (WGS) entry which is preliminary data.</text>
</comment>
<keyword evidence="3 7" id="KW-0812">Transmembrane</keyword>
<feature type="transmembrane region" description="Helical" evidence="7">
    <location>
        <begin position="277"/>
        <end position="294"/>
    </location>
</feature>